<evidence type="ECO:0000256" key="6">
    <source>
        <dbReference type="ARBA" id="ARBA00023136"/>
    </source>
</evidence>
<feature type="domain" description="Trichome birefringence-like N-terminal" evidence="9">
    <location>
        <begin position="73"/>
        <end position="126"/>
    </location>
</feature>
<keyword evidence="3 7" id="KW-0812">Transmembrane</keyword>
<gene>
    <name evidence="10" type="primary">AXY4L_0</name>
    <name evidence="10" type="ORF">CK203_010926</name>
</gene>
<dbReference type="Pfam" id="PF13839">
    <property type="entry name" value="PC-Esterase"/>
    <property type="match status" value="1"/>
</dbReference>
<dbReference type="InterPro" id="IPR029962">
    <property type="entry name" value="TBL"/>
</dbReference>
<accession>A0A438JI77</accession>
<evidence type="ECO:0000259" key="8">
    <source>
        <dbReference type="Pfam" id="PF13839"/>
    </source>
</evidence>
<evidence type="ECO:0000256" key="7">
    <source>
        <dbReference type="SAM" id="Phobius"/>
    </source>
</evidence>
<evidence type="ECO:0000259" key="9">
    <source>
        <dbReference type="Pfam" id="PF14416"/>
    </source>
</evidence>
<feature type="domain" description="Trichome birefringence-like C-terminal" evidence="8">
    <location>
        <begin position="127"/>
        <end position="412"/>
    </location>
</feature>
<keyword evidence="4" id="KW-0735">Signal-anchor</keyword>
<evidence type="ECO:0000313" key="11">
    <source>
        <dbReference type="Proteomes" id="UP000288805"/>
    </source>
</evidence>
<keyword evidence="6 7" id="KW-0472">Membrane</keyword>
<dbReference type="EMBL" id="QGNW01000040">
    <property type="protein sequence ID" value="RVX08655.1"/>
    <property type="molecule type" value="Genomic_DNA"/>
</dbReference>
<proteinExistence type="inferred from homology"/>
<keyword evidence="5 7" id="KW-1133">Transmembrane helix</keyword>
<dbReference type="AlphaFoldDB" id="A0A438JI77"/>
<evidence type="ECO:0000256" key="4">
    <source>
        <dbReference type="ARBA" id="ARBA00022968"/>
    </source>
</evidence>
<dbReference type="Proteomes" id="UP000288805">
    <property type="component" value="Unassembled WGS sequence"/>
</dbReference>
<feature type="transmembrane region" description="Helical" evidence="7">
    <location>
        <begin position="25"/>
        <end position="47"/>
    </location>
</feature>
<evidence type="ECO:0000313" key="10">
    <source>
        <dbReference type="EMBL" id="RVX08655.1"/>
    </source>
</evidence>
<comment type="similarity">
    <text evidence="2">Belongs to the PC-esterase family. TBL subfamily.</text>
</comment>
<dbReference type="PANTHER" id="PTHR32285">
    <property type="entry name" value="PROTEIN TRICHOME BIREFRINGENCE-LIKE 9-RELATED"/>
    <property type="match status" value="1"/>
</dbReference>
<dbReference type="InterPro" id="IPR025846">
    <property type="entry name" value="TBL_N"/>
</dbReference>
<evidence type="ECO:0000256" key="1">
    <source>
        <dbReference type="ARBA" id="ARBA00004167"/>
    </source>
</evidence>
<protein>
    <submittedName>
        <fullName evidence="10">Protein altered xyluglucan 4-like</fullName>
    </submittedName>
</protein>
<comment type="caution">
    <text evidence="10">The sequence shown here is derived from an EMBL/GenBank/DDBJ whole genome shotgun (WGS) entry which is preliminary data.</text>
</comment>
<dbReference type="GO" id="GO:0016020">
    <property type="term" value="C:membrane"/>
    <property type="evidence" value="ECO:0007669"/>
    <property type="project" value="UniProtKB-SubCell"/>
</dbReference>
<comment type="subcellular location">
    <subcellularLocation>
        <location evidence="1">Membrane</location>
        <topology evidence="1">Single-pass membrane protein</topology>
    </subcellularLocation>
</comment>
<evidence type="ECO:0000256" key="3">
    <source>
        <dbReference type="ARBA" id="ARBA00022692"/>
    </source>
</evidence>
<dbReference type="InterPro" id="IPR026057">
    <property type="entry name" value="TBL_C"/>
</dbReference>
<evidence type="ECO:0000256" key="2">
    <source>
        <dbReference type="ARBA" id="ARBA00007727"/>
    </source>
</evidence>
<reference evidence="10 11" key="1">
    <citation type="journal article" date="2018" name="PLoS Genet.">
        <title>Population sequencing reveals clonal diversity and ancestral inbreeding in the grapevine cultivar Chardonnay.</title>
        <authorList>
            <person name="Roach M.J."/>
            <person name="Johnson D.L."/>
            <person name="Bohlmann J."/>
            <person name="van Vuuren H.J."/>
            <person name="Jones S.J."/>
            <person name="Pretorius I.S."/>
            <person name="Schmidt S.A."/>
            <person name="Borneman A.R."/>
        </authorList>
    </citation>
    <scope>NUCLEOTIDE SEQUENCE [LARGE SCALE GENOMIC DNA]</scope>
    <source>
        <strain evidence="11">cv. Chardonnay</strain>
        <tissue evidence="10">Leaf</tissue>
    </source>
</reference>
<dbReference type="PANTHER" id="PTHR32285:SF28">
    <property type="entry name" value="XYLOGLUCAN O-ACETYLTRANSFERASE 2"/>
    <property type="match status" value="1"/>
</dbReference>
<organism evidence="10 11">
    <name type="scientific">Vitis vinifera</name>
    <name type="common">Grape</name>
    <dbReference type="NCBI Taxonomy" id="29760"/>
    <lineage>
        <taxon>Eukaryota</taxon>
        <taxon>Viridiplantae</taxon>
        <taxon>Streptophyta</taxon>
        <taxon>Embryophyta</taxon>
        <taxon>Tracheophyta</taxon>
        <taxon>Spermatophyta</taxon>
        <taxon>Magnoliopsida</taxon>
        <taxon>eudicotyledons</taxon>
        <taxon>Gunneridae</taxon>
        <taxon>Pentapetalae</taxon>
        <taxon>rosids</taxon>
        <taxon>Vitales</taxon>
        <taxon>Vitaceae</taxon>
        <taxon>Viteae</taxon>
        <taxon>Vitis</taxon>
    </lineage>
</organism>
<dbReference type="Pfam" id="PF14416">
    <property type="entry name" value="PMR5N"/>
    <property type="match status" value="1"/>
</dbReference>
<name>A0A438JI77_VITVI</name>
<dbReference type="GO" id="GO:0016413">
    <property type="term" value="F:O-acetyltransferase activity"/>
    <property type="evidence" value="ECO:0007669"/>
    <property type="project" value="InterPro"/>
</dbReference>
<sequence length="419" mass="47747">MKSSASLCEDTERCLITNMGRFTPLLFGCTSVTFIFSIFILFSPLPLAPTIPKQLHQDDDHTTPLIKPHQSDERCDLFKGHWVPDEKGSPYTNWSCTTIPDSKNCFKHGRKDTDFVNWRWKPQGCHLPRFDPATFFRLFQGKKLAFVGDSVSRNHMESLLCLLSQEEVPRDVYKDSEDRFRTWYFPRHDFTLMILWSKFLVEGEERMSNGTASGVYDLYLDKIDNSWAQKVPEIDFAIISNAHWFFRPMYLHKGGKVMGCVYCNEEGVEEVGVGFALRMAFRAAFEYINGCEKCKGMVTLLRTFSPAHFENGSWNTGGGCSRTSPLGEGEVDLASFERQLGNIQVEEMERAKRGGDMRVVKFGALDVTTAMLMRPDGHPGAHWGNKWMKGYNDCVHWCLPGPIDAWNDILLAVLVREAG</sequence>
<evidence type="ECO:0000256" key="5">
    <source>
        <dbReference type="ARBA" id="ARBA00022989"/>
    </source>
</evidence>